<evidence type="ECO:0000313" key="1">
    <source>
        <dbReference type="EMBL" id="SVE33024.1"/>
    </source>
</evidence>
<accession>A0A383CLK8</accession>
<gene>
    <name evidence="1" type="ORF">METZ01_LOCUS485878</name>
</gene>
<proteinExistence type="predicted"/>
<sequence length="37" mass="4085">MAAVPNLNNGFFSSIPGSYIGFFEQFFREPIMGNNIG</sequence>
<dbReference type="AlphaFoldDB" id="A0A383CLK8"/>
<organism evidence="1">
    <name type="scientific">marine metagenome</name>
    <dbReference type="NCBI Taxonomy" id="408172"/>
    <lineage>
        <taxon>unclassified sequences</taxon>
        <taxon>metagenomes</taxon>
        <taxon>ecological metagenomes</taxon>
    </lineage>
</organism>
<reference evidence="1" key="1">
    <citation type="submission" date="2018-05" db="EMBL/GenBank/DDBJ databases">
        <authorList>
            <person name="Lanie J.A."/>
            <person name="Ng W.-L."/>
            <person name="Kazmierczak K.M."/>
            <person name="Andrzejewski T.M."/>
            <person name="Davidsen T.M."/>
            <person name="Wayne K.J."/>
            <person name="Tettelin H."/>
            <person name="Glass J.I."/>
            <person name="Rusch D."/>
            <person name="Podicherti R."/>
            <person name="Tsui H.-C.T."/>
            <person name="Winkler M.E."/>
        </authorList>
    </citation>
    <scope>NUCLEOTIDE SEQUENCE</scope>
</reference>
<dbReference type="EMBL" id="UINC01209833">
    <property type="protein sequence ID" value="SVE33024.1"/>
    <property type="molecule type" value="Genomic_DNA"/>
</dbReference>
<name>A0A383CLK8_9ZZZZ</name>
<protein>
    <submittedName>
        <fullName evidence="1">Uncharacterized protein</fullName>
    </submittedName>
</protein>